<feature type="signal peptide" evidence="1">
    <location>
        <begin position="1"/>
        <end position="32"/>
    </location>
</feature>
<evidence type="ECO:0000313" key="3">
    <source>
        <dbReference type="Proteomes" id="UP000317429"/>
    </source>
</evidence>
<sequence length="664" mass="68782" precursor="true">MRIVGTPARLRLVAVVPLCTLSLALISPEANAQAWVDGVGAPSVYNTRIISAFNGGGIDGWGAVRMASGTTNTGTTAPLQNTDGALQNVVPLGGNGETDSYVNKGLGANPITVGDLPGQYDIVQFDLKFDVLPPNDPAVSGSTAPDPRIKGRSFLQSGQNGAPTNGVNFYEVPSGGALPELPLDNNWHTYTIQRDFNSPSWNGTYNNLRIDPVDALPKDAAGIAALLGTVFSIDNVLVGRTTAAEAFPLISPPLTNIVRNGDLSDTSNVVLNGPNNGAFNINGGNGNFGPFRGNTGDVDEWKPYNNNPNSIVEAVANGGVLDIGDDGSYYLDTHWATGAERFSLNSAGGYLNGVVQTDILNGVVIDAAATYEFAFDLNFANRDSNPNSNLKAALTLGANQTDASSAGAVSLFENQLSSLTAGDRQVVSVSGATLQAAKNSGQQVNLILQSLNTTDIPNFPGGTPVPNDQANGQVVSQVQIDNISLVKLFSIPAGDVNKDGSVTQADVALAQLYLDGNGGTPAVDRQNELLNTPAFNLPADVLASLNLNDFDLTGDLFFDAQDVTAIAALVVNLPGDFNGDGFVDAADYTVWRDNLGANESVLPPGTGNGSATVDAGDYTVWKNSFGSPASAGLSASQASVPEPATLGLMLLACAAIAVTRRHSC</sequence>
<dbReference type="InterPro" id="IPR018247">
    <property type="entry name" value="EF_Hand_1_Ca_BS"/>
</dbReference>
<organism evidence="2 3">
    <name type="scientific">Pirellulimonas nuda</name>
    <dbReference type="NCBI Taxonomy" id="2528009"/>
    <lineage>
        <taxon>Bacteria</taxon>
        <taxon>Pseudomonadati</taxon>
        <taxon>Planctomycetota</taxon>
        <taxon>Planctomycetia</taxon>
        <taxon>Pirellulales</taxon>
        <taxon>Lacipirellulaceae</taxon>
        <taxon>Pirellulimonas</taxon>
    </lineage>
</organism>
<protein>
    <recommendedName>
        <fullName evidence="4">Dockerin domain-containing protein</fullName>
    </recommendedName>
</protein>
<dbReference type="KEGG" id="pnd:Pla175_22850"/>
<evidence type="ECO:0000313" key="2">
    <source>
        <dbReference type="EMBL" id="QDU88901.1"/>
    </source>
</evidence>
<evidence type="ECO:0008006" key="4">
    <source>
        <dbReference type="Google" id="ProtNLM"/>
    </source>
</evidence>
<dbReference type="PROSITE" id="PS00018">
    <property type="entry name" value="EF_HAND_1"/>
    <property type="match status" value="2"/>
</dbReference>
<feature type="chain" id="PRO_5021858724" description="Dockerin domain-containing protein" evidence="1">
    <location>
        <begin position="33"/>
        <end position="664"/>
    </location>
</feature>
<reference evidence="2 3" key="1">
    <citation type="submission" date="2019-02" db="EMBL/GenBank/DDBJ databases">
        <title>Deep-cultivation of Planctomycetes and their phenomic and genomic characterization uncovers novel biology.</title>
        <authorList>
            <person name="Wiegand S."/>
            <person name="Jogler M."/>
            <person name="Boedeker C."/>
            <person name="Pinto D."/>
            <person name="Vollmers J."/>
            <person name="Rivas-Marin E."/>
            <person name="Kohn T."/>
            <person name="Peeters S.H."/>
            <person name="Heuer A."/>
            <person name="Rast P."/>
            <person name="Oberbeckmann S."/>
            <person name="Bunk B."/>
            <person name="Jeske O."/>
            <person name="Meyerdierks A."/>
            <person name="Storesund J.E."/>
            <person name="Kallscheuer N."/>
            <person name="Luecker S."/>
            <person name="Lage O.M."/>
            <person name="Pohl T."/>
            <person name="Merkel B.J."/>
            <person name="Hornburger P."/>
            <person name="Mueller R.-W."/>
            <person name="Bruemmer F."/>
            <person name="Labrenz M."/>
            <person name="Spormann A.M."/>
            <person name="Op den Camp H."/>
            <person name="Overmann J."/>
            <person name="Amann R."/>
            <person name="Jetten M.S.M."/>
            <person name="Mascher T."/>
            <person name="Medema M.H."/>
            <person name="Devos D.P."/>
            <person name="Kaster A.-K."/>
            <person name="Ovreas L."/>
            <person name="Rohde M."/>
            <person name="Galperin M.Y."/>
            <person name="Jogler C."/>
        </authorList>
    </citation>
    <scope>NUCLEOTIDE SEQUENCE [LARGE SCALE GENOMIC DNA]</scope>
    <source>
        <strain evidence="2 3">Pla175</strain>
    </source>
</reference>
<keyword evidence="1" id="KW-0732">Signal</keyword>
<dbReference type="GO" id="GO:0000272">
    <property type="term" value="P:polysaccharide catabolic process"/>
    <property type="evidence" value="ECO:0007669"/>
    <property type="project" value="InterPro"/>
</dbReference>
<dbReference type="RefSeq" id="WP_197527432.1">
    <property type="nucleotide sequence ID" value="NZ_CP036291.1"/>
</dbReference>
<name>A0A518DBQ2_9BACT</name>
<keyword evidence="3" id="KW-1185">Reference proteome</keyword>
<evidence type="ECO:0000256" key="1">
    <source>
        <dbReference type="SAM" id="SignalP"/>
    </source>
</evidence>
<dbReference type="InterPro" id="IPR013424">
    <property type="entry name" value="Ice-binding_C"/>
</dbReference>
<accession>A0A518DBQ2</accession>
<dbReference type="NCBIfam" id="TIGR02595">
    <property type="entry name" value="PEP_CTERM"/>
    <property type="match status" value="1"/>
</dbReference>
<dbReference type="Gene3D" id="1.10.1330.10">
    <property type="entry name" value="Dockerin domain"/>
    <property type="match status" value="1"/>
</dbReference>
<dbReference type="Proteomes" id="UP000317429">
    <property type="component" value="Chromosome"/>
</dbReference>
<gene>
    <name evidence="2" type="ORF">Pla175_22850</name>
</gene>
<dbReference type="EMBL" id="CP036291">
    <property type="protein sequence ID" value="QDU88901.1"/>
    <property type="molecule type" value="Genomic_DNA"/>
</dbReference>
<dbReference type="AlphaFoldDB" id="A0A518DBQ2"/>
<proteinExistence type="predicted"/>
<dbReference type="InterPro" id="IPR036439">
    <property type="entry name" value="Dockerin_dom_sf"/>
</dbReference>